<organism evidence="3 4">
    <name type="scientific">Cellulomonas persica</name>
    <dbReference type="NCBI Taxonomy" id="76861"/>
    <lineage>
        <taxon>Bacteria</taxon>
        <taxon>Bacillati</taxon>
        <taxon>Actinomycetota</taxon>
        <taxon>Actinomycetes</taxon>
        <taxon>Micrococcales</taxon>
        <taxon>Cellulomonadaceae</taxon>
        <taxon>Cellulomonas</taxon>
    </lineage>
</organism>
<reference evidence="3 4" key="1">
    <citation type="submission" date="2019-07" db="EMBL/GenBank/DDBJ databases">
        <title>Whole genome shotgun sequence of Cellulomonas persica NBRC 101101.</title>
        <authorList>
            <person name="Hosoyama A."/>
            <person name="Uohara A."/>
            <person name="Ohji S."/>
            <person name="Ichikawa N."/>
        </authorList>
    </citation>
    <scope>NUCLEOTIDE SEQUENCE [LARGE SCALE GENOMIC DNA]</scope>
    <source>
        <strain evidence="3 4">NBRC 101101</strain>
    </source>
</reference>
<dbReference type="Pfam" id="PF02585">
    <property type="entry name" value="PIG-L"/>
    <property type="match status" value="1"/>
</dbReference>
<evidence type="ECO:0000313" key="3">
    <source>
        <dbReference type="EMBL" id="GEK18010.1"/>
    </source>
</evidence>
<feature type="region of interest" description="Disordered" evidence="2">
    <location>
        <begin position="303"/>
        <end position="332"/>
    </location>
</feature>
<dbReference type="Gene3D" id="3.40.50.10320">
    <property type="entry name" value="LmbE-like"/>
    <property type="match status" value="1"/>
</dbReference>
<dbReference type="Proteomes" id="UP000321386">
    <property type="component" value="Unassembled WGS sequence"/>
</dbReference>
<dbReference type="PANTHER" id="PTHR12993:SF26">
    <property type="entry name" value="1D-MYO-INOSITOL 2-ACETAMIDO-2-DEOXY-ALPHA-D-GLUCOPYRANOSIDE DEACETYLASE"/>
    <property type="match status" value="1"/>
</dbReference>
<proteinExistence type="predicted"/>
<dbReference type="GO" id="GO:0016811">
    <property type="term" value="F:hydrolase activity, acting on carbon-nitrogen (but not peptide) bonds, in linear amides"/>
    <property type="evidence" value="ECO:0007669"/>
    <property type="project" value="TreeGrafter"/>
</dbReference>
<dbReference type="EMBL" id="BJUA01000007">
    <property type="protein sequence ID" value="GEK18010.1"/>
    <property type="molecule type" value="Genomic_DNA"/>
</dbReference>
<dbReference type="GO" id="GO:0016137">
    <property type="term" value="P:glycoside metabolic process"/>
    <property type="evidence" value="ECO:0007669"/>
    <property type="project" value="UniProtKB-ARBA"/>
</dbReference>
<sequence>MSASSPAASGGLLAVHAHPDDETLATGSLLATWAAAGRPVTLVTCTRGERGEVIGEALAGLEGDGPALAAHREAELAAATAALGVVDRVFLDALLGWSGGRLEDSGMAWADEGRRAVAAPDAVAAGTAFSVRPLDEVAAPLAALILDRRPDVVVTYEPGGGYGHPDHVRAHEVAHRAVELAAQADEPYEVPVVLWAAQGLSRARAARRALRSSAADGRVGQLTAPADDDVFASVVVPDDDIALEVDVLPVRDAVLAALHAHVTQVQHAEPVDEPVGGERALVGRYALSLGLAEPLLPVEQYRDASSRPGRARGRHARTLADRDWPAGVRPVA</sequence>
<evidence type="ECO:0000256" key="1">
    <source>
        <dbReference type="ARBA" id="ARBA00022833"/>
    </source>
</evidence>
<dbReference type="PANTHER" id="PTHR12993">
    <property type="entry name" value="N-ACETYLGLUCOSAMINYL-PHOSPHATIDYLINOSITOL DE-N-ACETYLASE-RELATED"/>
    <property type="match status" value="1"/>
</dbReference>
<dbReference type="InterPro" id="IPR024078">
    <property type="entry name" value="LmbE-like_dom_sf"/>
</dbReference>
<protein>
    <submittedName>
        <fullName evidence="3">1D-myo-inositol 2-acetamido-2-deoxy-alpha-D-glucopyranoside deacetylase</fullName>
    </submittedName>
</protein>
<dbReference type="RefSeq" id="WP_146806257.1">
    <property type="nucleotide sequence ID" value="NZ_BJUA01000007.1"/>
</dbReference>
<name>A0A510UY45_9CELL</name>
<evidence type="ECO:0000313" key="4">
    <source>
        <dbReference type="Proteomes" id="UP000321386"/>
    </source>
</evidence>
<accession>A0A510UY45</accession>
<gene>
    <name evidence="3" type="primary">mshB</name>
    <name evidence="3" type="ORF">CPE01_17430</name>
</gene>
<dbReference type="SUPFAM" id="SSF102588">
    <property type="entry name" value="LmbE-like"/>
    <property type="match status" value="1"/>
</dbReference>
<comment type="caution">
    <text evidence="3">The sequence shown here is derived from an EMBL/GenBank/DDBJ whole genome shotgun (WGS) entry which is preliminary data.</text>
</comment>
<keyword evidence="1" id="KW-0862">Zinc</keyword>
<keyword evidence="4" id="KW-1185">Reference proteome</keyword>
<dbReference type="AlphaFoldDB" id="A0A510UY45"/>
<dbReference type="InterPro" id="IPR003737">
    <property type="entry name" value="GlcNAc_PI_deacetylase-related"/>
</dbReference>
<dbReference type="OrthoDB" id="158614at2"/>
<evidence type="ECO:0000256" key="2">
    <source>
        <dbReference type="SAM" id="MobiDB-lite"/>
    </source>
</evidence>